<proteinExistence type="predicted"/>
<dbReference type="Proteomes" id="UP000221165">
    <property type="component" value="Unassembled WGS sequence"/>
</dbReference>
<keyword evidence="2" id="KW-1185">Reference proteome</keyword>
<dbReference type="EMBL" id="MIGC01003662">
    <property type="protein sequence ID" value="PHJ19077.1"/>
    <property type="molecule type" value="Genomic_DNA"/>
</dbReference>
<evidence type="ECO:0000313" key="1">
    <source>
        <dbReference type="EMBL" id="PHJ19077.1"/>
    </source>
</evidence>
<organism evidence="1 2">
    <name type="scientific">Cystoisospora suis</name>
    <dbReference type="NCBI Taxonomy" id="483139"/>
    <lineage>
        <taxon>Eukaryota</taxon>
        <taxon>Sar</taxon>
        <taxon>Alveolata</taxon>
        <taxon>Apicomplexa</taxon>
        <taxon>Conoidasida</taxon>
        <taxon>Coccidia</taxon>
        <taxon>Eucoccidiorida</taxon>
        <taxon>Eimeriorina</taxon>
        <taxon>Sarcocystidae</taxon>
        <taxon>Cystoisospora</taxon>
    </lineage>
</organism>
<gene>
    <name evidence="1" type="ORF">CSUI_007098</name>
</gene>
<feature type="non-terminal residue" evidence="1">
    <location>
        <position position="1"/>
    </location>
</feature>
<reference evidence="1 2" key="1">
    <citation type="journal article" date="2017" name="Int. J. Parasitol.">
        <title>The genome of the protozoan parasite Cystoisospora suis and a reverse vaccinology approach to identify vaccine candidates.</title>
        <authorList>
            <person name="Palmieri N."/>
            <person name="Shrestha A."/>
            <person name="Ruttkowski B."/>
            <person name="Beck T."/>
            <person name="Vogl C."/>
            <person name="Tomley F."/>
            <person name="Blake D.P."/>
            <person name="Joachim A."/>
        </authorList>
    </citation>
    <scope>NUCLEOTIDE SEQUENCE [LARGE SCALE GENOMIC DNA]</scope>
    <source>
        <strain evidence="1 2">Wien I</strain>
    </source>
</reference>
<protein>
    <submittedName>
        <fullName evidence="1">Uncharacterized protein</fullName>
    </submittedName>
</protein>
<dbReference type="VEuPathDB" id="ToxoDB:CSUI_007098"/>
<dbReference type="AlphaFoldDB" id="A0A2C6KNG0"/>
<comment type="caution">
    <text evidence="1">The sequence shown here is derived from an EMBL/GenBank/DDBJ whole genome shotgun (WGS) entry which is preliminary data.</text>
</comment>
<name>A0A2C6KNG0_9APIC</name>
<sequence>LKANTLYLYVSGSGRLKRRCVWLVTAVQHQCFAERFEIEAGTSASNPHQCAGTWQRLLQYGYLYISGR</sequence>
<dbReference type="RefSeq" id="XP_067920779.1">
    <property type="nucleotide sequence ID" value="XM_068067248.1"/>
</dbReference>
<evidence type="ECO:0000313" key="2">
    <source>
        <dbReference type="Proteomes" id="UP000221165"/>
    </source>
</evidence>
<dbReference type="GeneID" id="94430459"/>
<accession>A0A2C6KNG0</accession>